<dbReference type="EMBL" id="KN832878">
    <property type="protein sequence ID" value="KIM99941.1"/>
    <property type="molecule type" value="Genomic_DNA"/>
</dbReference>
<dbReference type="STRING" id="913774.A0A0C3HC45"/>
<keyword evidence="2" id="KW-1185">Reference proteome</keyword>
<evidence type="ECO:0000313" key="2">
    <source>
        <dbReference type="Proteomes" id="UP000054321"/>
    </source>
</evidence>
<dbReference type="HOGENOM" id="CLU_007898_1_0_1"/>
<accession>A0A0C3HC45</accession>
<dbReference type="InParanoid" id="A0A0C3HC45"/>
<organism evidence="1 2">
    <name type="scientific">Oidiodendron maius (strain Zn)</name>
    <dbReference type="NCBI Taxonomy" id="913774"/>
    <lineage>
        <taxon>Eukaryota</taxon>
        <taxon>Fungi</taxon>
        <taxon>Dikarya</taxon>
        <taxon>Ascomycota</taxon>
        <taxon>Pezizomycotina</taxon>
        <taxon>Leotiomycetes</taxon>
        <taxon>Leotiomycetes incertae sedis</taxon>
        <taxon>Myxotrichaceae</taxon>
        <taxon>Oidiodendron</taxon>
    </lineage>
</organism>
<dbReference type="Proteomes" id="UP000054321">
    <property type="component" value="Unassembled WGS sequence"/>
</dbReference>
<reference evidence="1 2" key="1">
    <citation type="submission" date="2014-04" db="EMBL/GenBank/DDBJ databases">
        <authorList>
            <consortium name="DOE Joint Genome Institute"/>
            <person name="Kuo A."/>
            <person name="Martino E."/>
            <person name="Perotto S."/>
            <person name="Kohler A."/>
            <person name="Nagy L.G."/>
            <person name="Floudas D."/>
            <person name="Copeland A."/>
            <person name="Barry K.W."/>
            <person name="Cichocki N."/>
            <person name="Veneault-Fourrey C."/>
            <person name="LaButti K."/>
            <person name="Lindquist E.A."/>
            <person name="Lipzen A."/>
            <person name="Lundell T."/>
            <person name="Morin E."/>
            <person name="Murat C."/>
            <person name="Sun H."/>
            <person name="Tunlid A."/>
            <person name="Henrissat B."/>
            <person name="Grigoriev I.V."/>
            <person name="Hibbett D.S."/>
            <person name="Martin F."/>
            <person name="Nordberg H.P."/>
            <person name="Cantor M.N."/>
            <person name="Hua S.X."/>
        </authorList>
    </citation>
    <scope>NUCLEOTIDE SEQUENCE [LARGE SCALE GENOMIC DNA]</scope>
    <source>
        <strain evidence="1 2">Zn</strain>
    </source>
</reference>
<gene>
    <name evidence="1" type="ORF">OIDMADRAFT_55830</name>
</gene>
<protein>
    <submittedName>
        <fullName evidence="1">Uncharacterized protein</fullName>
    </submittedName>
</protein>
<sequence>MARTLVKKKIQKAIRDAVSAGDPQDDDVLAAGHMRLYGYYKPSLEAGLYGIEAKQTINATGNDTLQVWNYRGPKANPLPAVERQLFSVAAPQFNLDSKLINTFYPPSGHQDEGRILPHIVFNDPHVPWLRRCGVTFPDPLDPDVNSPDPKLGRNMVPWMALVVFETDELVVQPSDAASIGLTSIASYVPGKLPANGSFDMAIGEYLSKITKNRIYYEAGYTEAAAQSDWDNLKASTDSTSIIFPTKARIQEIFGSGDLNILQGHKFLSHVRNVNTVGFPDAGVQEDGLYSVVISSVTGRVDNTAPVTQVVHLVSLEHYDSTITDKSSPFGLLSATDRVGLVSLFSWVYTSIPEAVNFVQVIQNLAAQMQPIKPPQSVLQSLQDSISNQPTVALKTAAQIIHDRLSSSYTLCRWRTSTGEETVAFNRGPLVSAPTPDVPAKSASTWPSLSMSGKDYQIFDDDVGVMDVTYSSAWSLGRLVAISDSPFNAALLRFRSLVWQQSASNTRLLVNNILPTKTVLSKISASIQDAHLIQPHNFTGPVSRLNPPSTDSVAPPLSHADVAPFFAKALQQAVNANASTDTGEEVYNDFQLASAANSDWELIHNWISNCLYLAKIPAHYLFPEPSQIQGQPDPEAPPSIPNLPPEALRFFFIDHAWLDCFLDGALSCGNHLEPQFDSTRLRIKEVYNYYLRSTIHPLEGQTPPIPRSGFILRSSAVKAIPDLKVTVTARTWNGSAWIKDLNRDPVVQITKMDDFTILCLLDCLPQEMYQVTIAQPPHQQRFAMGASLKPDTNGKIVPELEVRMLYTNLDAATKAAGDTGMWPVATVQPPLTDQGTYYQSETRVIDPTSIANSVNKVLLASSNLSTPVSYDDAVADSCVLGLELNDPSYQLSIDAPAPSGKGPLTPWVRQLWTGSVQSNSKLLTKSPAFKAKVSVKISQPPAITAKQMKEMPPAPSVPRLNSTKIIPKPVSKTEVSLLSTPSIKVTTTINGPQFTVVLHPDYRPPPPTPYQAASGGNIYAPMDFLPTDTINLYDIVLAIRRIKPSTSPGYKLVEIDVELPISDGTDAPDGSGNIREPLIPAGGYNGGGVRMTSNHRFVPTLYTAIDRSKKTVLGIKLIPRSGEPSATIALTNDGRSSDASVRLAECPVAPIVDKSKSVPVAQVGSDGKGTGTSARQPRGICKIVLKEVYLLDNGTTTTITTDGNTVLAGPGVPLWVLKRAGGDVDLNGNAV</sequence>
<dbReference type="AlphaFoldDB" id="A0A0C3HC45"/>
<name>A0A0C3HC45_OIDMZ</name>
<reference evidence="2" key="2">
    <citation type="submission" date="2015-01" db="EMBL/GenBank/DDBJ databases">
        <title>Evolutionary Origins and Diversification of the Mycorrhizal Mutualists.</title>
        <authorList>
            <consortium name="DOE Joint Genome Institute"/>
            <consortium name="Mycorrhizal Genomics Consortium"/>
            <person name="Kohler A."/>
            <person name="Kuo A."/>
            <person name="Nagy L.G."/>
            <person name="Floudas D."/>
            <person name="Copeland A."/>
            <person name="Barry K.W."/>
            <person name="Cichocki N."/>
            <person name="Veneault-Fourrey C."/>
            <person name="LaButti K."/>
            <person name="Lindquist E.A."/>
            <person name="Lipzen A."/>
            <person name="Lundell T."/>
            <person name="Morin E."/>
            <person name="Murat C."/>
            <person name="Riley R."/>
            <person name="Ohm R."/>
            <person name="Sun H."/>
            <person name="Tunlid A."/>
            <person name="Henrissat B."/>
            <person name="Grigoriev I.V."/>
            <person name="Hibbett D.S."/>
            <person name="Martin F."/>
        </authorList>
    </citation>
    <scope>NUCLEOTIDE SEQUENCE [LARGE SCALE GENOMIC DNA]</scope>
    <source>
        <strain evidence="2">Zn</strain>
    </source>
</reference>
<proteinExistence type="predicted"/>
<evidence type="ECO:0000313" key="1">
    <source>
        <dbReference type="EMBL" id="KIM99941.1"/>
    </source>
</evidence>
<dbReference type="OrthoDB" id="3029913at2759"/>